<dbReference type="Proteomes" id="UP000006591">
    <property type="component" value="Chromosome 7"/>
</dbReference>
<accession>A0A0E0HZP8</accession>
<name>A0A0E0HZP8_ORYNI</name>
<evidence type="ECO:0000313" key="2">
    <source>
        <dbReference type="Proteomes" id="UP000006591"/>
    </source>
</evidence>
<protein>
    <submittedName>
        <fullName evidence="1">Uncharacterized protein</fullName>
    </submittedName>
</protein>
<dbReference type="Gramene" id="ONIVA07G10120.3">
    <property type="protein sequence ID" value="ONIVA07G10120.3"/>
    <property type="gene ID" value="ONIVA07G10120"/>
</dbReference>
<organism evidence="1">
    <name type="scientific">Oryza nivara</name>
    <name type="common">Indian wild rice</name>
    <name type="synonym">Oryza sativa f. spontanea</name>
    <dbReference type="NCBI Taxonomy" id="4536"/>
    <lineage>
        <taxon>Eukaryota</taxon>
        <taxon>Viridiplantae</taxon>
        <taxon>Streptophyta</taxon>
        <taxon>Embryophyta</taxon>
        <taxon>Tracheophyta</taxon>
        <taxon>Spermatophyta</taxon>
        <taxon>Magnoliopsida</taxon>
        <taxon>Liliopsida</taxon>
        <taxon>Poales</taxon>
        <taxon>Poaceae</taxon>
        <taxon>BOP clade</taxon>
        <taxon>Oryzoideae</taxon>
        <taxon>Oryzeae</taxon>
        <taxon>Oryzinae</taxon>
        <taxon>Oryza</taxon>
    </lineage>
</organism>
<dbReference type="EnsemblPlants" id="ONIVA07G10120.3">
    <property type="protein sequence ID" value="ONIVA07G10120.3"/>
    <property type="gene ID" value="ONIVA07G10120"/>
</dbReference>
<dbReference type="AlphaFoldDB" id="A0A0E0HZP8"/>
<reference evidence="1" key="1">
    <citation type="submission" date="2015-04" db="UniProtKB">
        <authorList>
            <consortium name="EnsemblPlants"/>
        </authorList>
    </citation>
    <scope>IDENTIFICATION</scope>
    <source>
        <strain evidence="1">SL10</strain>
    </source>
</reference>
<reference evidence="1" key="2">
    <citation type="submission" date="2018-04" db="EMBL/GenBank/DDBJ databases">
        <title>OnivRS2 (Oryza nivara Reference Sequence Version 2).</title>
        <authorList>
            <person name="Zhang J."/>
            <person name="Kudrna D."/>
            <person name="Lee S."/>
            <person name="Talag J."/>
            <person name="Rajasekar S."/>
            <person name="Welchert J."/>
            <person name="Hsing Y.-I."/>
            <person name="Wing R.A."/>
        </authorList>
    </citation>
    <scope>NUCLEOTIDE SEQUENCE [LARGE SCALE GENOMIC DNA]</scope>
    <source>
        <strain evidence="1">SL10</strain>
    </source>
</reference>
<sequence>MPHPPTTNRVKGSGLVTASMAAGDRKRGWGPHEFVACAPDLAAGHELGRYLGRKWAAAEVAVLRRPWHGIGQATVDLQSVWAMTPFSKMDTNLRCQSYPAARRNAVVGIHTPL</sequence>
<evidence type="ECO:0000313" key="1">
    <source>
        <dbReference type="EnsemblPlants" id="ONIVA07G10120.3"/>
    </source>
</evidence>
<keyword evidence="2" id="KW-1185">Reference proteome</keyword>
<proteinExistence type="predicted"/>